<evidence type="ECO:0000259" key="3">
    <source>
        <dbReference type="PROSITE" id="PS51194"/>
    </source>
</evidence>
<feature type="domain" description="Helicase ATP-binding" evidence="2">
    <location>
        <begin position="80"/>
        <end position="238"/>
    </location>
</feature>
<keyword evidence="1" id="KW-0547">Nucleotide-binding</keyword>
<sequence>MAKLHGLARTLRKSSTSAAILTLDMTQSVSGLYSGASKTSANVPVTLRPYQIDCIEKSLDMLEKGTKRQACAYIYVGGPASLPVGSGKTTIFSHLVPRIPAPNPKATKTLLLAHRTELIQQAKDTLKSSNPQLKVDLDEAKRTADMDSDVIIASVATLGRSETNGGKSKRLLRYDPSLFKAIIIDEAHHAAARSYQRILEHFGAHKSETNVFVWGCSATVRRHDGLGLTNAFDGVVCHRDIIDMINEGWLCDMKVESVSTDTSLDGIATGYGDFVVNQLAEKVDNPARNNLVVRQYINVRDNENRRSTLVFAANVQHVKNLERLFQESGINAKGVHGGTPAFERRNLMQDFKAQKFPVLINCGIVTEGVDIPAIDCVILARPTQSSVLLQQMLGRGLRTYPGKTHCLVIDMADVMSSRARMATVPSLIGLDPAFDLEGLSLKEAVPKLQKWRKDVPSILDKATSFSEAQELARMQNKDPTELWYKPFDNPFDVANLDEEAWELNQLSRHAWVRVGPKECALAFPQKYYIVISQKKNGQNFQAVKHHTRVLVGKGKGGGPLFVTRKDLILEHDTLSYAIRATDTYVRRMRLSKCVLRTADWRKKPASAAQIQVLKKFKIQAPKKGWRTITKGQAADLITRRRLGGLGKSEDVIRKRRKEEKAKQRLDPLHGVVDTVSKSF</sequence>
<feature type="domain" description="Helicase C-terminal" evidence="3">
    <location>
        <begin position="292"/>
        <end position="452"/>
    </location>
</feature>
<dbReference type="Pfam" id="PF00271">
    <property type="entry name" value="Helicase_C"/>
    <property type="match status" value="1"/>
</dbReference>
<dbReference type="Gene3D" id="3.40.50.300">
    <property type="entry name" value="P-loop containing nucleotide triphosphate hydrolases"/>
    <property type="match status" value="2"/>
</dbReference>
<gene>
    <name evidence="4" type="ORF">SPPG_02251</name>
</gene>
<dbReference type="GO" id="GO:0032042">
    <property type="term" value="P:mitochondrial DNA metabolic process"/>
    <property type="evidence" value="ECO:0007669"/>
    <property type="project" value="TreeGrafter"/>
</dbReference>
<name>A0A0L0HQU1_SPIPD</name>
<dbReference type="GO" id="GO:0000403">
    <property type="term" value="F:Y-form DNA binding"/>
    <property type="evidence" value="ECO:0007669"/>
    <property type="project" value="TreeGrafter"/>
</dbReference>
<dbReference type="GeneID" id="27685847"/>
<dbReference type="SMART" id="SM00490">
    <property type="entry name" value="HELICc"/>
    <property type="match status" value="1"/>
</dbReference>
<dbReference type="SUPFAM" id="SSF52540">
    <property type="entry name" value="P-loop containing nucleoside triphosphate hydrolases"/>
    <property type="match status" value="1"/>
</dbReference>
<dbReference type="FunCoup" id="A0A0L0HQU1">
    <property type="interactions" value="12"/>
</dbReference>
<keyword evidence="1" id="KW-0378">Hydrolase</keyword>
<keyword evidence="1" id="KW-0067">ATP-binding</keyword>
<dbReference type="PROSITE" id="PS51192">
    <property type="entry name" value="HELICASE_ATP_BIND_1"/>
    <property type="match status" value="1"/>
</dbReference>
<dbReference type="GO" id="GO:0005759">
    <property type="term" value="C:mitochondrial matrix"/>
    <property type="evidence" value="ECO:0007669"/>
    <property type="project" value="TreeGrafter"/>
</dbReference>
<protein>
    <recommendedName>
        <fullName evidence="6">P-loop containing nucleoside triphosphate hydrolase protein</fullName>
    </recommendedName>
</protein>
<dbReference type="STRING" id="645134.A0A0L0HQU1"/>
<dbReference type="PANTHER" id="PTHR47396">
    <property type="entry name" value="TYPE I RESTRICTION ENZYME ECOKI R PROTEIN"/>
    <property type="match status" value="1"/>
</dbReference>
<evidence type="ECO:0008006" key="6">
    <source>
        <dbReference type="Google" id="ProtNLM"/>
    </source>
</evidence>
<proteinExistence type="predicted"/>
<dbReference type="GO" id="GO:0016787">
    <property type="term" value="F:hydrolase activity"/>
    <property type="evidence" value="ECO:0007669"/>
    <property type="project" value="InterPro"/>
</dbReference>
<organism evidence="4 5">
    <name type="scientific">Spizellomyces punctatus (strain DAOM BR117)</name>
    <dbReference type="NCBI Taxonomy" id="645134"/>
    <lineage>
        <taxon>Eukaryota</taxon>
        <taxon>Fungi</taxon>
        <taxon>Fungi incertae sedis</taxon>
        <taxon>Chytridiomycota</taxon>
        <taxon>Chytridiomycota incertae sedis</taxon>
        <taxon>Chytridiomycetes</taxon>
        <taxon>Spizellomycetales</taxon>
        <taxon>Spizellomycetaceae</taxon>
        <taxon>Spizellomyces</taxon>
    </lineage>
</organism>
<dbReference type="AlphaFoldDB" id="A0A0L0HQU1"/>
<evidence type="ECO:0000313" key="5">
    <source>
        <dbReference type="Proteomes" id="UP000053201"/>
    </source>
</evidence>
<dbReference type="OrthoDB" id="16911at2759"/>
<evidence type="ECO:0000256" key="1">
    <source>
        <dbReference type="ARBA" id="ARBA00022806"/>
    </source>
</evidence>
<dbReference type="Proteomes" id="UP000053201">
    <property type="component" value="Unassembled WGS sequence"/>
</dbReference>
<dbReference type="GO" id="GO:0070125">
    <property type="term" value="P:mitochondrial translational elongation"/>
    <property type="evidence" value="ECO:0007669"/>
    <property type="project" value="TreeGrafter"/>
</dbReference>
<dbReference type="EMBL" id="KQ257452">
    <property type="protein sequence ID" value="KND03194.1"/>
    <property type="molecule type" value="Genomic_DNA"/>
</dbReference>
<evidence type="ECO:0000259" key="2">
    <source>
        <dbReference type="PROSITE" id="PS51192"/>
    </source>
</evidence>
<dbReference type="CDD" id="cd18799">
    <property type="entry name" value="SF2_C_EcoAI-like"/>
    <property type="match status" value="1"/>
</dbReference>
<keyword evidence="5" id="KW-1185">Reference proteome</keyword>
<dbReference type="InterPro" id="IPR001650">
    <property type="entry name" value="Helicase_C-like"/>
</dbReference>
<dbReference type="InterPro" id="IPR006935">
    <property type="entry name" value="Helicase/UvrB_N"/>
</dbReference>
<dbReference type="SMART" id="SM00487">
    <property type="entry name" value="DEXDc"/>
    <property type="match status" value="1"/>
</dbReference>
<dbReference type="RefSeq" id="XP_016611233.1">
    <property type="nucleotide sequence ID" value="XM_016750541.1"/>
</dbReference>
<reference evidence="4 5" key="1">
    <citation type="submission" date="2009-08" db="EMBL/GenBank/DDBJ databases">
        <title>The Genome Sequence of Spizellomyces punctatus strain DAOM BR117.</title>
        <authorList>
            <consortium name="The Broad Institute Genome Sequencing Platform"/>
            <person name="Russ C."/>
            <person name="Cuomo C."/>
            <person name="Shea T."/>
            <person name="Young S.K."/>
            <person name="Zeng Q."/>
            <person name="Koehrsen M."/>
            <person name="Haas B."/>
            <person name="Borodovsky M."/>
            <person name="Guigo R."/>
            <person name="Alvarado L."/>
            <person name="Berlin A."/>
            <person name="Bochicchio J."/>
            <person name="Borenstein D."/>
            <person name="Chapman S."/>
            <person name="Chen Z."/>
            <person name="Engels R."/>
            <person name="Freedman E."/>
            <person name="Gellesch M."/>
            <person name="Goldberg J."/>
            <person name="Griggs A."/>
            <person name="Gujja S."/>
            <person name="Heiman D."/>
            <person name="Hepburn T."/>
            <person name="Howarth C."/>
            <person name="Jen D."/>
            <person name="Larson L."/>
            <person name="Lewis B."/>
            <person name="Mehta T."/>
            <person name="Park D."/>
            <person name="Pearson M."/>
            <person name="Roberts A."/>
            <person name="Saif S."/>
            <person name="Shenoy N."/>
            <person name="Sisk P."/>
            <person name="Stolte C."/>
            <person name="Sykes S."/>
            <person name="Thomson T."/>
            <person name="Walk T."/>
            <person name="White J."/>
            <person name="Yandava C."/>
            <person name="Burger G."/>
            <person name="Gray M.W."/>
            <person name="Holland P.W.H."/>
            <person name="King N."/>
            <person name="Lang F.B.F."/>
            <person name="Roger A.J."/>
            <person name="Ruiz-Trillo I."/>
            <person name="Lander E."/>
            <person name="Nusbaum C."/>
        </authorList>
    </citation>
    <scope>NUCLEOTIDE SEQUENCE [LARGE SCALE GENOMIC DNA]</scope>
    <source>
        <strain evidence="4 5">DAOM BR117</strain>
    </source>
</reference>
<accession>A0A0L0HQU1</accession>
<dbReference type="GO" id="GO:0061749">
    <property type="term" value="F:forked DNA-dependent helicase activity"/>
    <property type="evidence" value="ECO:0007669"/>
    <property type="project" value="TreeGrafter"/>
</dbReference>
<dbReference type="eggNOG" id="ENOG502QT4U">
    <property type="taxonomic scope" value="Eukaryota"/>
</dbReference>
<keyword evidence="1" id="KW-0347">Helicase</keyword>
<dbReference type="InterPro" id="IPR027417">
    <property type="entry name" value="P-loop_NTPase"/>
</dbReference>
<dbReference type="GO" id="GO:0036121">
    <property type="term" value="F:double-stranded DNA helicase activity"/>
    <property type="evidence" value="ECO:0007669"/>
    <property type="project" value="TreeGrafter"/>
</dbReference>
<dbReference type="PROSITE" id="PS51194">
    <property type="entry name" value="HELICASE_CTER"/>
    <property type="match status" value="1"/>
</dbReference>
<dbReference type="VEuPathDB" id="FungiDB:SPPG_02251"/>
<dbReference type="InParanoid" id="A0A0L0HQU1"/>
<dbReference type="InterPro" id="IPR014001">
    <property type="entry name" value="Helicase_ATP-bd"/>
</dbReference>
<evidence type="ECO:0000313" key="4">
    <source>
        <dbReference type="EMBL" id="KND03194.1"/>
    </source>
</evidence>
<dbReference type="PANTHER" id="PTHR47396:SF1">
    <property type="entry name" value="ATP-DEPENDENT HELICASE IRC3-RELATED"/>
    <property type="match status" value="1"/>
</dbReference>
<dbReference type="GO" id="GO:0005524">
    <property type="term" value="F:ATP binding"/>
    <property type="evidence" value="ECO:0007669"/>
    <property type="project" value="InterPro"/>
</dbReference>
<dbReference type="OMA" id="HVIDMVA"/>
<dbReference type="InterPro" id="IPR050742">
    <property type="entry name" value="Helicase_Restrict-Modif_Enz"/>
</dbReference>
<dbReference type="Pfam" id="PF04851">
    <property type="entry name" value="ResIII"/>
    <property type="match status" value="1"/>
</dbReference>